<evidence type="ECO:0000256" key="1">
    <source>
        <dbReference type="SAM" id="Coils"/>
    </source>
</evidence>
<proteinExistence type="predicted"/>
<feature type="region of interest" description="Disordered" evidence="2">
    <location>
        <begin position="8"/>
        <end position="27"/>
    </location>
</feature>
<keyword evidence="4" id="KW-1185">Reference proteome</keyword>
<dbReference type="Proteomes" id="UP000450676">
    <property type="component" value="Unassembled WGS sequence"/>
</dbReference>
<evidence type="ECO:0000256" key="2">
    <source>
        <dbReference type="SAM" id="MobiDB-lite"/>
    </source>
</evidence>
<comment type="caution">
    <text evidence="3">The sequence shown here is derived from an EMBL/GenBank/DDBJ whole genome shotgun (WGS) entry which is preliminary data.</text>
</comment>
<name>A0A7X4HH65_9BURK</name>
<evidence type="ECO:0000313" key="4">
    <source>
        <dbReference type="Proteomes" id="UP000450676"/>
    </source>
</evidence>
<feature type="coiled-coil region" evidence="1">
    <location>
        <begin position="34"/>
        <end position="128"/>
    </location>
</feature>
<keyword evidence="1" id="KW-0175">Coiled coil</keyword>
<feature type="compositionally biased region" description="Basic and acidic residues" evidence="2">
    <location>
        <begin position="318"/>
        <end position="327"/>
    </location>
</feature>
<dbReference type="AlphaFoldDB" id="A0A7X4HH65"/>
<protein>
    <submittedName>
        <fullName evidence="3">DUF349 domain-containing protein</fullName>
    </submittedName>
</protein>
<dbReference type="InterPro" id="IPR007139">
    <property type="entry name" value="DUF349"/>
</dbReference>
<reference evidence="3 4" key="1">
    <citation type="submission" date="2019-12" db="EMBL/GenBank/DDBJ databases">
        <title>Novel species isolated from a subtropical stream in China.</title>
        <authorList>
            <person name="Lu H."/>
        </authorList>
    </citation>
    <scope>NUCLEOTIDE SEQUENCE [LARGE SCALE GENOMIC DNA]</scope>
    <source>
        <strain evidence="3 4">FT127W</strain>
    </source>
</reference>
<organism evidence="3 4">
    <name type="scientific">Pseudoduganella aquatica</name>
    <dbReference type="NCBI Taxonomy" id="2660641"/>
    <lineage>
        <taxon>Bacteria</taxon>
        <taxon>Pseudomonadati</taxon>
        <taxon>Pseudomonadota</taxon>
        <taxon>Betaproteobacteria</taxon>
        <taxon>Burkholderiales</taxon>
        <taxon>Oxalobacteraceae</taxon>
        <taxon>Telluria group</taxon>
        <taxon>Pseudoduganella</taxon>
    </lineage>
</organism>
<dbReference type="Pfam" id="PF03993">
    <property type="entry name" value="DUF349"/>
    <property type="match status" value="2"/>
</dbReference>
<evidence type="ECO:0000313" key="3">
    <source>
        <dbReference type="EMBL" id="MYN10402.1"/>
    </source>
</evidence>
<dbReference type="RefSeq" id="WP_161074695.1">
    <property type="nucleotide sequence ID" value="NZ_WWCU01000037.1"/>
</dbReference>
<dbReference type="EMBL" id="WWCU01000037">
    <property type="protein sequence ID" value="MYN10402.1"/>
    <property type="molecule type" value="Genomic_DNA"/>
</dbReference>
<feature type="region of interest" description="Disordered" evidence="2">
    <location>
        <begin position="280"/>
        <end position="337"/>
    </location>
</feature>
<accession>A0A7X4HH65</accession>
<gene>
    <name evidence="3" type="ORF">GTP77_24070</name>
</gene>
<sequence length="868" mass="92593">MFEFLFKRPGDAPNGQPADAGQASAAVAASVQAEQTASRRAAQAERAKALAEDEAAAVELILQSEFADVRLAAAAHVVSQPALEQVQQAMRNTDRRVAKLMQSRLDAIRHQQAEQRQAEAAIANARKLLADEKLTPNQVAELDRLWKVIAATPALAEEFNGVRGALGQRLEDQVNLQRAALDALAAVRRVAAGQADAAELDALAEEHAKHVAASEKGALPRNLLGDFETAMSEARAKLAAQAARSAAQAGAETGAAAAAPDDASALQAVAGVNAANGAAHANAAGSDPAEAAGEPGAKPHAAAVGGANGAANGSAKPAEQRHAKPRDLSPAAQEAAREANKRFMATLDAMEAALAEGQLHIANDHDKALKETKTGRLSTAQADRLAHVRADLKRLGDWARWGGNVSREELVKAVEDLKGQQLAMAELAKKVGSMRERWKALDVVSGAAPKGLWERFDTACTAAYAPAAAHFKHLADERHTNAAKGQALIAEVEALQAKSAAGEPDFKALAAASQRFRQAWGRLGAIDRKEKKKLDTAFGRAMDAMLAPLENQRSIEVACREQLIEETAKLNPSDRHTLDTLRILQERWQEHAKALPLERKQEQALWQRFRAACDAIFAARKESAHAADHERRAHLHAREAICAQLEQATFSGDDKAQQAAITKALRDAASAWHASGQVPRASEPKIEARYKAAVAAVQAQGDAIRKRAGAAQANALRDKLRLAQALEAELAGANGVDAAGWDERWKALPALANEYERALHTRFASALAASAEEGKRSAYAAQLEASRAKLLQEVLRLEIVAGVDSGAEFARERLKMQVEVLQSSLKSGQKPMTQAAQFLQLCAMPALADARTATRIEQLFRRIGAEAK</sequence>
<feature type="compositionally biased region" description="Low complexity" evidence="2">
    <location>
        <begin position="280"/>
        <end position="315"/>
    </location>
</feature>
<feature type="compositionally biased region" description="Low complexity" evidence="2">
    <location>
        <begin position="18"/>
        <end position="27"/>
    </location>
</feature>